<name>A0A514CUR8_9CAUD</name>
<protein>
    <submittedName>
        <fullName evidence="1">Uncharacterized protein</fullName>
    </submittedName>
</protein>
<sequence length="96" mass="10981">MNTIPPMENRGWDQPDSADILISDDGVVMPQHVFDQLKEYSSSFPSGVYPGKMWRAHIGDRHYLRWYGVVPGDDSVCSNNQREISILDWRELTGAK</sequence>
<dbReference type="EMBL" id="MK962632">
    <property type="protein sequence ID" value="QDH84214.1"/>
    <property type="molecule type" value="Genomic_DNA"/>
</dbReference>
<organism evidence="1 2">
    <name type="scientific">Achromobacter phage vB_AxyP_19-32_Axy13</name>
    <dbReference type="NCBI Taxonomy" id="2591044"/>
    <lineage>
        <taxon>Viruses</taxon>
        <taxon>Duplodnaviria</taxon>
        <taxon>Heunggongvirae</taxon>
        <taxon>Uroviricota</taxon>
        <taxon>Caudoviricetes</taxon>
        <taxon>Schitoviridae</taxon>
        <taxon>Rothmandenesvirinae</taxon>
        <taxon>Inbricusvirus</taxon>
        <taxon>Inbricusvirus inbricus</taxon>
    </lineage>
</organism>
<dbReference type="Proteomes" id="UP000318967">
    <property type="component" value="Segment"/>
</dbReference>
<accession>A0A514CUR8</accession>
<evidence type="ECO:0000313" key="1">
    <source>
        <dbReference type="EMBL" id="QDH84214.1"/>
    </source>
</evidence>
<gene>
    <name evidence="1" type="ORF">Axy13_017</name>
</gene>
<evidence type="ECO:0000313" key="2">
    <source>
        <dbReference type="Proteomes" id="UP000318967"/>
    </source>
</evidence>
<reference evidence="1 2" key="1">
    <citation type="submission" date="2019-05" db="EMBL/GenBank/DDBJ databases">
        <title>Complete genome sequence of sixteen phages from Abidjan, cote d'Ivoire, isolated on a single strain of Achromobacter xylosoxidans.</title>
        <authorList>
            <person name="Essoh C."/>
            <person name="Vernadet J.-P."/>
            <person name="Vergnaud G."/>
            <person name="Pourcel C."/>
        </authorList>
    </citation>
    <scope>NUCLEOTIDE SEQUENCE [LARGE SCALE GENOMIC DNA]</scope>
</reference>
<proteinExistence type="predicted"/>